<dbReference type="RefSeq" id="WP_034931184.1">
    <property type="nucleotide sequence ID" value="NZ_CP050139.1"/>
</dbReference>
<evidence type="ECO:0000256" key="5">
    <source>
        <dbReference type="ARBA" id="ARBA00023136"/>
    </source>
</evidence>
<dbReference type="InterPro" id="IPR008457">
    <property type="entry name" value="Cu-R_CopD_dom"/>
</dbReference>
<dbReference type="GO" id="GO:0006825">
    <property type="term" value="P:copper ion transport"/>
    <property type="evidence" value="ECO:0007669"/>
    <property type="project" value="InterPro"/>
</dbReference>
<accession>A0A181C8T3</accession>
<protein>
    <submittedName>
        <fullName evidence="6">Uncharacterized protein</fullName>
    </submittedName>
</protein>
<dbReference type="Proteomes" id="UP000502533">
    <property type="component" value="Chromosome"/>
</dbReference>
<keyword evidence="2" id="KW-1003">Cell membrane</keyword>
<dbReference type="PANTHER" id="PTHR34820">
    <property type="entry name" value="INNER MEMBRANE PROTEIN YEBZ"/>
    <property type="match status" value="1"/>
</dbReference>
<dbReference type="AlphaFoldDB" id="A0A181C8T3"/>
<reference evidence="6 7" key="1">
    <citation type="submission" date="2020-03" db="EMBL/GenBank/DDBJ databases">
        <title>Isolation of cellulose-producing strains, genome characterization and application of the synthesized cellulose films as an economical and sustainable material for piezoelectric sensor construction.</title>
        <authorList>
            <person name="Mangayil R.K."/>
        </authorList>
    </citation>
    <scope>NUCLEOTIDE SEQUENCE [LARGE SCALE GENOMIC DNA]</scope>
    <source>
        <strain evidence="6 7">ENS 9a1a</strain>
    </source>
</reference>
<evidence type="ECO:0000256" key="1">
    <source>
        <dbReference type="ARBA" id="ARBA00004651"/>
    </source>
</evidence>
<evidence type="ECO:0000256" key="4">
    <source>
        <dbReference type="ARBA" id="ARBA00022989"/>
    </source>
</evidence>
<keyword evidence="5" id="KW-0472">Membrane</keyword>
<evidence type="ECO:0000256" key="3">
    <source>
        <dbReference type="ARBA" id="ARBA00022692"/>
    </source>
</evidence>
<evidence type="ECO:0000313" key="6">
    <source>
        <dbReference type="EMBL" id="QIP34873.1"/>
    </source>
</evidence>
<dbReference type="EMBL" id="CP050139">
    <property type="protein sequence ID" value="QIP34873.1"/>
    <property type="molecule type" value="Genomic_DNA"/>
</dbReference>
<dbReference type="GeneID" id="85021443"/>
<keyword evidence="4" id="KW-1133">Transmembrane helix</keyword>
<dbReference type="KEGG" id="kre:GWK63_04695"/>
<dbReference type="PANTHER" id="PTHR34820:SF4">
    <property type="entry name" value="INNER MEMBRANE PROTEIN YEBZ"/>
    <property type="match status" value="1"/>
</dbReference>
<gene>
    <name evidence="6" type="ORF">GWK63_04695</name>
</gene>
<name>A0A181C8T3_9PROT</name>
<dbReference type="InterPro" id="IPR032694">
    <property type="entry name" value="CopC/D"/>
</dbReference>
<organism evidence="6 7">
    <name type="scientific">Komagataeibacter rhaeticus</name>
    <dbReference type="NCBI Taxonomy" id="215221"/>
    <lineage>
        <taxon>Bacteria</taxon>
        <taxon>Pseudomonadati</taxon>
        <taxon>Pseudomonadota</taxon>
        <taxon>Alphaproteobacteria</taxon>
        <taxon>Acetobacterales</taxon>
        <taxon>Acetobacteraceae</taxon>
        <taxon>Komagataeibacter</taxon>
    </lineage>
</organism>
<keyword evidence="7" id="KW-1185">Reference proteome</keyword>
<keyword evidence="3" id="KW-0812">Transmembrane</keyword>
<comment type="subcellular location">
    <subcellularLocation>
        <location evidence="1">Cell membrane</location>
        <topology evidence="1">Multi-pass membrane protein</topology>
    </subcellularLocation>
</comment>
<dbReference type="GO" id="GO:0005886">
    <property type="term" value="C:plasma membrane"/>
    <property type="evidence" value="ECO:0007669"/>
    <property type="project" value="UniProtKB-SubCell"/>
</dbReference>
<sequence>MTPDAFLILCRAARDSLALFLTGSLLFAGWLAPRKLGNALSARLGKFWAWGSVFTTVIVVATLPAEVSEVGDGWQDAFSPTLSKAVLVDTTIGQAWIIQAVAGVCLLLLTWRKCGAVLSVIPACVLLTATALTGHVRMIGVGAMFFQAVHLLAGSFWCGGLIPVAMLVSDTRKKKWDCSMQVALARYSAAGHIAVLLVLLTGSGLGLNILGGWPKHVTVYSTLLILKLGLTSGMVCIACVNRYVYVKNLRQKRNITVSLKYLQRGTIAEIALSIAVIAIVAVAGRMDPTILSLPTN</sequence>
<evidence type="ECO:0000256" key="2">
    <source>
        <dbReference type="ARBA" id="ARBA00022475"/>
    </source>
</evidence>
<dbReference type="Pfam" id="PF05425">
    <property type="entry name" value="CopD"/>
    <property type="match status" value="1"/>
</dbReference>
<evidence type="ECO:0000313" key="7">
    <source>
        <dbReference type="Proteomes" id="UP000502533"/>
    </source>
</evidence>
<proteinExistence type="predicted"/>